<dbReference type="SUPFAM" id="SSF56672">
    <property type="entry name" value="DNA/RNA polymerases"/>
    <property type="match status" value="1"/>
</dbReference>
<sequence length="606" mass="66844">MTIALSANNKLGFVNGAIPQPTDESNPLYSDWQRCNDLALSWITNCLSRGIHATVLYAYTAKEVWDDLQQRYTQSNVRGQILLMEPLPSINKVFFLVQNDEKQRGVGLLSLPIGMPTVESTAFVSRMVNSMPQTFSYEGMNQTIPYPNTLSNTGLTYPNAGSYALLSRFDSNRSSQYPRKDRPICSHCGLKGNTADKCYKLHGYPPGFRGKNKNGASANQHDAIPNAHPHQAATSLATVTQPPLNMAVTTSPHIVSDITPSSSPTNNTQSSSPIQNSPPPLRKSTRVTQPPGYLNDFHCQLAHSEPTSFTQASQDPHWQTAMSAKLSALKANHTWSLTTLPPGKHPIGCKWVYKVKLKADELFLPLLLSSIGLLLNWMLTMHFCMETSVKRPQGSGLPSSHPPSLNKAFVQSKSDYSLFTRTQGTTFIALLVYVDDILLASNNIEAMHSLKASLHSEFKLKDLGNLKYFLGLEVARSNKGISLCQRKYALDILLDSGMLGCKPVSTPMEQNLKLSQSDGDLLDDASLYRRLVGRLLYLTVTRPNISYSVQKLSQFMTKPSSTHLAVAYRVLKYIKGTSGQGLFFPSTTNLQLKAFSDSDWAGCPDS</sequence>
<reference evidence="3" key="1">
    <citation type="submission" date="2018-02" db="EMBL/GenBank/DDBJ databases">
        <authorList>
            <person name="Cohen D.B."/>
            <person name="Kent A.D."/>
        </authorList>
    </citation>
    <scope>NUCLEOTIDE SEQUENCE</scope>
</reference>
<dbReference type="Pfam" id="PF14223">
    <property type="entry name" value="Retrotran_gag_2"/>
    <property type="match status" value="1"/>
</dbReference>
<dbReference type="InterPro" id="IPR013103">
    <property type="entry name" value="RVT_2"/>
</dbReference>
<evidence type="ECO:0000259" key="2">
    <source>
        <dbReference type="Pfam" id="PF07727"/>
    </source>
</evidence>
<accession>A0A2N9G481</accession>
<dbReference type="InterPro" id="IPR043502">
    <property type="entry name" value="DNA/RNA_pol_sf"/>
</dbReference>
<protein>
    <recommendedName>
        <fullName evidence="2">Reverse transcriptase Ty1/copia-type domain-containing protein</fullName>
    </recommendedName>
</protein>
<proteinExistence type="predicted"/>
<name>A0A2N9G481_FAGSY</name>
<feature type="domain" description="Reverse transcriptase Ty1/copia-type" evidence="2">
    <location>
        <begin position="407"/>
        <end position="509"/>
    </location>
</feature>
<feature type="region of interest" description="Disordered" evidence="1">
    <location>
        <begin position="254"/>
        <end position="289"/>
    </location>
</feature>
<evidence type="ECO:0000313" key="3">
    <source>
        <dbReference type="EMBL" id="SPC93991.1"/>
    </source>
</evidence>
<organism evidence="3">
    <name type="scientific">Fagus sylvatica</name>
    <name type="common">Beechnut</name>
    <dbReference type="NCBI Taxonomy" id="28930"/>
    <lineage>
        <taxon>Eukaryota</taxon>
        <taxon>Viridiplantae</taxon>
        <taxon>Streptophyta</taxon>
        <taxon>Embryophyta</taxon>
        <taxon>Tracheophyta</taxon>
        <taxon>Spermatophyta</taxon>
        <taxon>Magnoliopsida</taxon>
        <taxon>eudicotyledons</taxon>
        <taxon>Gunneridae</taxon>
        <taxon>Pentapetalae</taxon>
        <taxon>rosids</taxon>
        <taxon>fabids</taxon>
        <taxon>Fagales</taxon>
        <taxon>Fagaceae</taxon>
        <taxon>Fagus</taxon>
    </lineage>
</organism>
<evidence type="ECO:0000256" key="1">
    <source>
        <dbReference type="SAM" id="MobiDB-lite"/>
    </source>
</evidence>
<dbReference type="AlphaFoldDB" id="A0A2N9G481"/>
<gene>
    <name evidence="3" type="ORF">FSB_LOCUS21873</name>
</gene>
<feature type="compositionally biased region" description="Low complexity" evidence="1">
    <location>
        <begin position="259"/>
        <end position="275"/>
    </location>
</feature>
<dbReference type="PANTHER" id="PTHR11439:SF498">
    <property type="entry name" value="DNAK FAMILY PROTEIN"/>
    <property type="match status" value="1"/>
</dbReference>
<dbReference type="EMBL" id="OIVN01001444">
    <property type="protein sequence ID" value="SPC93991.1"/>
    <property type="molecule type" value="Genomic_DNA"/>
</dbReference>
<dbReference type="Pfam" id="PF07727">
    <property type="entry name" value="RVT_2"/>
    <property type="match status" value="1"/>
</dbReference>
<dbReference type="PANTHER" id="PTHR11439">
    <property type="entry name" value="GAG-POL-RELATED RETROTRANSPOSON"/>
    <property type="match status" value="1"/>
</dbReference>